<sequence length="103" mass="11265">MAPTAAFRFSADEVLPALTLFRQALRTVQPQVRDARHALRMDPVAADPVSRAAARAFTAHGQDSALLALTSYQDRLQAVVEALTTAARQYGHTEDEIARTFRG</sequence>
<feature type="domain" description="PE" evidence="1">
    <location>
        <begin position="39"/>
        <end position="95"/>
    </location>
</feature>
<evidence type="ECO:0000259" key="1">
    <source>
        <dbReference type="Pfam" id="PF00934"/>
    </source>
</evidence>
<accession>A0ABR6BRS6</accession>
<dbReference type="Gene3D" id="1.10.287.850">
    <property type="entry name" value="HP0062-like domain"/>
    <property type="match status" value="1"/>
</dbReference>
<dbReference type="InterPro" id="IPR000084">
    <property type="entry name" value="PE-PGRS_N"/>
</dbReference>
<comment type="caution">
    <text evidence="2">The sequence shown here is derived from an EMBL/GenBank/DDBJ whole genome shotgun (WGS) entry which is preliminary data.</text>
</comment>
<dbReference type="EMBL" id="JACJID010000005">
    <property type="protein sequence ID" value="MBA8929274.1"/>
    <property type="molecule type" value="Genomic_DNA"/>
</dbReference>
<evidence type="ECO:0000313" key="2">
    <source>
        <dbReference type="EMBL" id="MBA8929274.1"/>
    </source>
</evidence>
<dbReference type="RefSeq" id="WP_182839285.1">
    <property type="nucleotide sequence ID" value="NZ_BAAABQ010000022.1"/>
</dbReference>
<gene>
    <name evidence="2" type="ORF">BC739_006492</name>
</gene>
<evidence type="ECO:0000313" key="3">
    <source>
        <dbReference type="Proteomes" id="UP000517916"/>
    </source>
</evidence>
<reference evidence="2 3" key="1">
    <citation type="submission" date="2020-08" db="EMBL/GenBank/DDBJ databases">
        <title>Genomic Encyclopedia of Archaeal and Bacterial Type Strains, Phase II (KMG-II): from individual species to whole genera.</title>
        <authorList>
            <person name="Goeker M."/>
        </authorList>
    </citation>
    <scope>NUCLEOTIDE SEQUENCE [LARGE SCALE GENOMIC DNA]</scope>
    <source>
        <strain evidence="2 3">DSM 43850</strain>
    </source>
</reference>
<proteinExistence type="predicted"/>
<name>A0ABR6BRS6_9PSEU</name>
<protein>
    <recommendedName>
        <fullName evidence="1">PE domain-containing protein</fullName>
    </recommendedName>
</protein>
<dbReference type="Pfam" id="PF00934">
    <property type="entry name" value="PE"/>
    <property type="match status" value="1"/>
</dbReference>
<dbReference type="Proteomes" id="UP000517916">
    <property type="component" value="Unassembled WGS sequence"/>
</dbReference>
<organism evidence="2 3">
    <name type="scientific">Kutzneria viridogrisea</name>
    <dbReference type="NCBI Taxonomy" id="47990"/>
    <lineage>
        <taxon>Bacteria</taxon>
        <taxon>Bacillati</taxon>
        <taxon>Actinomycetota</taxon>
        <taxon>Actinomycetes</taxon>
        <taxon>Pseudonocardiales</taxon>
        <taxon>Pseudonocardiaceae</taxon>
        <taxon>Kutzneria</taxon>
    </lineage>
</organism>
<keyword evidence="3" id="KW-1185">Reference proteome</keyword>